<dbReference type="AlphaFoldDB" id="A0A2H3KYK3"/>
<organism evidence="3 4">
    <name type="scientific">Candidatus Chloroploca asiatica</name>
    <dbReference type="NCBI Taxonomy" id="1506545"/>
    <lineage>
        <taxon>Bacteria</taxon>
        <taxon>Bacillati</taxon>
        <taxon>Chloroflexota</taxon>
        <taxon>Chloroflexia</taxon>
        <taxon>Chloroflexales</taxon>
        <taxon>Chloroflexineae</taxon>
        <taxon>Oscillochloridaceae</taxon>
        <taxon>Candidatus Chloroploca</taxon>
    </lineage>
</organism>
<feature type="signal peptide" evidence="1">
    <location>
        <begin position="1"/>
        <end position="24"/>
    </location>
</feature>
<dbReference type="GO" id="GO:0004222">
    <property type="term" value="F:metalloendopeptidase activity"/>
    <property type="evidence" value="ECO:0007669"/>
    <property type="project" value="TreeGrafter"/>
</dbReference>
<keyword evidence="4" id="KW-1185">Reference proteome</keyword>
<dbReference type="Pfam" id="PF13385">
    <property type="entry name" value="Laminin_G_3"/>
    <property type="match status" value="1"/>
</dbReference>
<dbReference type="SUPFAM" id="SSF49899">
    <property type="entry name" value="Concanavalin A-like lectins/glucanases"/>
    <property type="match status" value="1"/>
</dbReference>
<dbReference type="PANTHER" id="PTHR21666:SF270">
    <property type="entry name" value="MUREIN HYDROLASE ACTIVATOR ENVC"/>
    <property type="match status" value="1"/>
</dbReference>
<dbReference type="Gene3D" id="2.60.120.200">
    <property type="match status" value="1"/>
</dbReference>
<comment type="caution">
    <text evidence="3">The sequence shown here is derived from an EMBL/GenBank/DDBJ whole genome shotgun (WGS) entry which is preliminary data.</text>
</comment>
<dbReference type="InterPro" id="IPR050570">
    <property type="entry name" value="Cell_wall_metabolism_enzyme"/>
</dbReference>
<feature type="chain" id="PRO_5013803356" description="M23ase beta-sheet core domain-containing protein" evidence="1">
    <location>
        <begin position="25"/>
        <end position="733"/>
    </location>
</feature>
<dbReference type="Pfam" id="PF01551">
    <property type="entry name" value="Peptidase_M23"/>
    <property type="match status" value="1"/>
</dbReference>
<dbReference type="EMBL" id="LYXE01000146">
    <property type="protein sequence ID" value="PDV97431.1"/>
    <property type="molecule type" value="Genomic_DNA"/>
</dbReference>
<feature type="domain" description="M23ase beta-sheet core" evidence="2">
    <location>
        <begin position="253"/>
        <end position="355"/>
    </location>
</feature>
<evidence type="ECO:0000256" key="1">
    <source>
        <dbReference type="SAM" id="SignalP"/>
    </source>
</evidence>
<dbReference type="PANTHER" id="PTHR21666">
    <property type="entry name" value="PEPTIDASE-RELATED"/>
    <property type="match status" value="1"/>
</dbReference>
<evidence type="ECO:0000313" key="4">
    <source>
        <dbReference type="Proteomes" id="UP000220922"/>
    </source>
</evidence>
<keyword evidence="1" id="KW-0732">Signal</keyword>
<dbReference type="SUPFAM" id="SSF51261">
    <property type="entry name" value="Duplicated hybrid motif"/>
    <property type="match status" value="1"/>
</dbReference>
<dbReference type="InterPro" id="IPR016047">
    <property type="entry name" value="M23ase_b-sheet_dom"/>
</dbReference>
<dbReference type="InterPro" id="IPR013320">
    <property type="entry name" value="ConA-like_dom_sf"/>
</dbReference>
<accession>A0A2H3KYK3</accession>
<name>A0A2H3KYK3_9CHLR</name>
<dbReference type="CDD" id="cd12797">
    <property type="entry name" value="M23_peptidase"/>
    <property type="match status" value="1"/>
</dbReference>
<dbReference type="InterPro" id="IPR011055">
    <property type="entry name" value="Dup_hybrid_motif"/>
</dbReference>
<proteinExistence type="predicted"/>
<evidence type="ECO:0000259" key="2">
    <source>
        <dbReference type="Pfam" id="PF01551"/>
    </source>
</evidence>
<evidence type="ECO:0000313" key="3">
    <source>
        <dbReference type="EMBL" id="PDV97431.1"/>
    </source>
</evidence>
<sequence length="733" mass="79604">MRYLLAILCLVSLLVSLGAPGEVAAQPGNGDVQRFLETQPGPLKQLREDGRTAASIIESAAFYYGLSPQIHLALLETTAGLLSQTDPGDEALQSPFGHTGPLGFAAQIDWATRELRAGLGPYSRPPTLRFTDGVTLTLTLDQSPEGVAVQRFLANGRTSTEWRAAVERFGEVFAAYFANQLVQIDPSRPPGENLPTPTESTRYGFLLQPWPAGTRVEHLAYFDHVYPTVDTGLPGNGYVVNYLGQGGVQYDGHDGHDYHFPDQPIGTPILAAASGIAYARTHRGNGVVILHDHGYETVYWHLDGFAEIFAGLIDRNTGVPVRAGDFIGTSGRSGFVRGTPHLHFEVRRYGRQVDPYGWYGPGPDPCSAYAGCLPSVWLWHASLIGTYNFTPPDLRSAVPQPTQATHAQHGPPATVTLNPPADLLFAASFDGHIVQEVGRGFAATSGTARFEQGRGSDQALLLNRFELDYPTEGNLNLAQGTMSLWVNVPDSYPQGTIPRHYLLATSANPGAAPVYPGTLALRRDQVGPEGGPAWVFWTTADDEASRDLLAAPDTLAPGWHHLAITWDAATGSKALYLDGTLAAATTGITLPTEVGSRLHIGRFTNGGGPSNMILDELQIFDHAMEAEAIERMATALPEDRTMPVVLTERTIRLDTNALAADGGIVAVQLGLNDQLEDPQPYYDAYRWTLEAEPGLHELSVRYTDRLNRTTIVTRTVLIEAENRDRIWLPLIVW</sequence>
<reference evidence="3 4" key="1">
    <citation type="submission" date="2016-05" db="EMBL/GenBank/DDBJ databases">
        <authorList>
            <person name="Lavstsen T."/>
            <person name="Jespersen J.S."/>
        </authorList>
    </citation>
    <scope>NUCLEOTIDE SEQUENCE [LARGE SCALE GENOMIC DNA]</scope>
    <source>
        <strain evidence="3 4">B7-9</strain>
    </source>
</reference>
<protein>
    <recommendedName>
        <fullName evidence="2">M23ase beta-sheet core domain-containing protein</fullName>
    </recommendedName>
</protein>
<dbReference type="Gene3D" id="2.70.70.10">
    <property type="entry name" value="Glucose Permease (Domain IIA)"/>
    <property type="match status" value="1"/>
</dbReference>
<gene>
    <name evidence="3" type="ORF">A9Q02_18450</name>
</gene>
<dbReference type="OrthoDB" id="9795421at2"/>
<dbReference type="RefSeq" id="WP_141509016.1">
    <property type="nucleotide sequence ID" value="NZ_LYXE01000146.1"/>
</dbReference>
<dbReference type="Proteomes" id="UP000220922">
    <property type="component" value="Unassembled WGS sequence"/>
</dbReference>